<dbReference type="RefSeq" id="WP_125563529.1">
    <property type="nucleotide sequence ID" value="NZ_RBVX01000124.1"/>
</dbReference>
<evidence type="ECO:0000313" key="3">
    <source>
        <dbReference type="Proteomes" id="UP000275076"/>
    </source>
</evidence>
<accession>A0A428MSF5</accession>
<name>A0A428MSF5_9BACI</name>
<gene>
    <name evidence="2" type="ORF">D7Z54_34110</name>
</gene>
<protein>
    <submittedName>
        <fullName evidence="2">Uncharacterized protein</fullName>
    </submittedName>
</protein>
<dbReference type="Proteomes" id="UP000275076">
    <property type="component" value="Unassembled WGS sequence"/>
</dbReference>
<dbReference type="AlphaFoldDB" id="A0A428MSF5"/>
<feature type="coiled-coil region" evidence="1">
    <location>
        <begin position="26"/>
        <end position="67"/>
    </location>
</feature>
<proteinExistence type="predicted"/>
<comment type="caution">
    <text evidence="2">The sequence shown here is derived from an EMBL/GenBank/DDBJ whole genome shotgun (WGS) entry which is preliminary data.</text>
</comment>
<dbReference type="EMBL" id="RBVX01000124">
    <property type="protein sequence ID" value="RSL28893.1"/>
    <property type="molecule type" value="Genomic_DNA"/>
</dbReference>
<keyword evidence="3" id="KW-1185">Reference proteome</keyword>
<evidence type="ECO:0000256" key="1">
    <source>
        <dbReference type="SAM" id="Coils"/>
    </source>
</evidence>
<evidence type="ECO:0000313" key="2">
    <source>
        <dbReference type="EMBL" id="RSL28893.1"/>
    </source>
</evidence>
<organism evidence="2 3">
    <name type="scientific">Salibacterium salarium</name>
    <dbReference type="NCBI Taxonomy" id="284579"/>
    <lineage>
        <taxon>Bacteria</taxon>
        <taxon>Bacillati</taxon>
        <taxon>Bacillota</taxon>
        <taxon>Bacilli</taxon>
        <taxon>Bacillales</taxon>
        <taxon>Bacillaceae</taxon>
    </lineage>
</organism>
<keyword evidence="1" id="KW-0175">Coiled coil</keyword>
<reference evidence="2 3" key="1">
    <citation type="submission" date="2018-10" db="EMBL/GenBank/DDBJ databases">
        <title>Draft genome sequence of Bacillus salarius IM0101, isolated from a hypersaline soil in Inner Mongolia, China.</title>
        <authorList>
            <person name="Yamprayoonswat W."/>
            <person name="Boonvisut S."/>
            <person name="Jumpathong W."/>
            <person name="Sittihan S."/>
            <person name="Ruangsuj P."/>
            <person name="Wanthongcharoen S."/>
            <person name="Thongpramul N."/>
            <person name="Pimmason S."/>
            <person name="Yu B."/>
            <person name="Yasawong M."/>
        </authorList>
    </citation>
    <scope>NUCLEOTIDE SEQUENCE [LARGE SCALE GENOMIC DNA]</scope>
    <source>
        <strain evidence="2 3">IM0101</strain>
    </source>
</reference>
<sequence length="92" mass="10360">MTRNKTEPSYTPATAEDIAAERRKQAQARIDMLKRYSAEIERLETKVAEEQAENRRLDAQNERMRAALMAAEGYGSTAGEIADRGRTLDEKG</sequence>